<reference evidence="1 3" key="1">
    <citation type="submission" date="2016-10" db="EMBL/GenBank/DDBJ databases">
        <title>Draft genome sequences of four alkaliphilic bacteria belonging to the Anaerobacillus genus.</title>
        <authorList>
            <person name="Bassil N.M."/>
            <person name="Lloyd J.R."/>
        </authorList>
    </citation>
    <scope>NUCLEOTIDE SEQUENCE [LARGE SCALE GENOMIC DNA]</scope>
    <source>
        <strain evidence="1 3">NB2006</strain>
    </source>
</reference>
<dbReference type="KEGG" id="aia:AWH56_008730"/>
<evidence type="ECO:0000313" key="1">
    <source>
        <dbReference type="EMBL" id="OIJ06154.1"/>
    </source>
</evidence>
<reference evidence="2 3" key="3">
    <citation type="journal article" date="2019" name="Int. J. Syst. Evol. Microbiol.">
        <title>Anaerobacillus isosaccharinicus sp. nov., an alkaliphilic bacterium which degrades isosaccharinic acid.</title>
        <authorList>
            <person name="Bassil N.M."/>
            <person name="Lloyd J.R."/>
        </authorList>
    </citation>
    <scope>NUCLEOTIDE SEQUENCE [LARGE SCALE GENOMIC DNA]</scope>
    <source>
        <strain evidence="2 3">NB2006</strain>
    </source>
</reference>
<reference evidence="2 3" key="2">
    <citation type="journal article" date="2017" name="Genome Announc.">
        <title>Draft Genome Sequences of Four Alkaliphilic Bacteria Belonging to the Anaerobacillus Genus.</title>
        <authorList>
            <person name="Bassil N.M."/>
            <person name="Lloyd J.R."/>
        </authorList>
    </citation>
    <scope>NUCLEOTIDE SEQUENCE [LARGE SCALE GENOMIC DNA]</scope>
    <source>
        <strain evidence="2 3">NB2006</strain>
    </source>
</reference>
<evidence type="ECO:0000313" key="3">
    <source>
        <dbReference type="Proteomes" id="UP000180175"/>
    </source>
</evidence>
<accession>A0A1S2L1G7</accession>
<organism evidence="1 3">
    <name type="scientific">Anaerobacillus isosaccharinicus</name>
    <dbReference type="NCBI Taxonomy" id="1532552"/>
    <lineage>
        <taxon>Bacteria</taxon>
        <taxon>Bacillati</taxon>
        <taxon>Bacillota</taxon>
        <taxon>Bacilli</taxon>
        <taxon>Bacillales</taxon>
        <taxon>Bacillaceae</taxon>
        <taxon>Anaerobacillus</taxon>
    </lineage>
</organism>
<name>A0A1S2L1G7_9BACI</name>
<sequence length="61" mass="7192">MHFTEEMNVITELVKPNQEILSTLKQFSDDEQKQIFAALKEVIIDDLAMIMMMYQLQKNTN</sequence>
<evidence type="ECO:0000313" key="2">
    <source>
        <dbReference type="EMBL" id="QOY37649.1"/>
    </source>
</evidence>
<gene>
    <name evidence="2" type="ORF">AWH56_008730</name>
    <name evidence="1" type="ORF">AWH56_21465</name>
</gene>
<dbReference type="RefSeq" id="WP_071318968.1">
    <property type="nucleotide sequence ID" value="NZ_CP063356.2"/>
</dbReference>
<keyword evidence="3" id="KW-1185">Reference proteome</keyword>
<dbReference type="EMBL" id="LQXD01000186">
    <property type="protein sequence ID" value="OIJ06154.1"/>
    <property type="molecule type" value="Genomic_DNA"/>
</dbReference>
<proteinExistence type="predicted"/>
<reference evidence="2" key="4">
    <citation type="submission" date="2020-10" db="EMBL/GenBank/DDBJ databases">
        <authorList>
            <person name="Bassil N.M."/>
            <person name="Lloyd J.R."/>
        </authorList>
    </citation>
    <scope>NUCLEOTIDE SEQUENCE</scope>
    <source>
        <strain evidence="2">NB2006</strain>
    </source>
</reference>
<protein>
    <submittedName>
        <fullName evidence="1">Uncharacterized protein</fullName>
    </submittedName>
</protein>
<dbReference type="Proteomes" id="UP000180175">
    <property type="component" value="Chromosome"/>
</dbReference>
<dbReference type="AlphaFoldDB" id="A0A1S2L1G7"/>
<dbReference type="EMBL" id="CP063356">
    <property type="protein sequence ID" value="QOY37649.1"/>
    <property type="molecule type" value="Genomic_DNA"/>
</dbReference>